<evidence type="ECO:0000256" key="3">
    <source>
        <dbReference type="RuleBase" id="RU362132"/>
    </source>
</evidence>
<dbReference type="Pfam" id="PF02776">
    <property type="entry name" value="TPP_enzyme_N"/>
    <property type="match status" value="1"/>
</dbReference>
<dbReference type="AlphaFoldDB" id="A0A0T6LV03"/>
<dbReference type="Pfam" id="PF02775">
    <property type="entry name" value="TPP_enzyme_C"/>
    <property type="match status" value="1"/>
</dbReference>
<dbReference type="SUPFAM" id="SSF52467">
    <property type="entry name" value="DHS-like NAD/FAD-binding domain"/>
    <property type="match status" value="1"/>
</dbReference>
<feature type="domain" description="Thiamine pyrophosphate enzyme TPP-binding" evidence="6">
    <location>
        <begin position="388"/>
        <end position="543"/>
    </location>
</feature>
<name>A0A0T6LV03_WENVI</name>
<gene>
    <name evidence="8" type="ORF">AQ490_18075</name>
</gene>
<dbReference type="InterPro" id="IPR029035">
    <property type="entry name" value="DHS-like_NAD/FAD-binding_dom"/>
</dbReference>
<feature type="domain" description="Thiamine pyrophosphate enzyme N-terminal TPP-binding" evidence="7">
    <location>
        <begin position="4"/>
        <end position="103"/>
    </location>
</feature>
<dbReference type="Proteomes" id="UP000050867">
    <property type="component" value="Unassembled WGS sequence"/>
</dbReference>
<organism evidence="8 9">
    <name type="scientific">Wenjunlia vitaminophila</name>
    <name type="common">Streptomyces vitaminophilus</name>
    <dbReference type="NCBI Taxonomy" id="76728"/>
    <lineage>
        <taxon>Bacteria</taxon>
        <taxon>Bacillati</taxon>
        <taxon>Actinomycetota</taxon>
        <taxon>Actinomycetes</taxon>
        <taxon>Kitasatosporales</taxon>
        <taxon>Streptomycetaceae</taxon>
        <taxon>Wenjunlia</taxon>
    </lineage>
</organism>
<evidence type="ECO:0000256" key="1">
    <source>
        <dbReference type="ARBA" id="ARBA00007812"/>
    </source>
</evidence>
<evidence type="ECO:0000259" key="7">
    <source>
        <dbReference type="Pfam" id="PF02776"/>
    </source>
</evidence>
<feature type="region of interest" description="Disordered" evidence="4">
    <location>
        <begin position="169"/>
        <end position="194"/>
    </location>
</feature>
<dbReference type="eggNOG" id="COG0028">
    <property type="taxonomic scope" value="Bacteria"/>
</dbReference>
<dbReference type="InterPro" id="IPR047211">
    <property type="entry name" value="POXB-like"/>
</dbReference>
<dbReference type="Gene3D" id="3.40.50.970">
    <property type="match status" value="2"/>
</dbReference>
<dbReference type="InterPro" id="IPR011766">
    <property type="entry name" value="TPP_enzyme_TPP-bd"/>
</dbReference>
<feature type="domain" description="Thiamine pyrophosphate enzyme central" evidence="5">
    <location>
        <begin position="198"/>
        <end position="328"/>
    </location>
</feature>
<dbReference type="GO" id="GO:0000287">
    <property type="term" value="F:magnesium ion binding"/>
    <property type="evidence" value="ECO:0007669"/>
    <property type="project" value="InterPro"/>
</dbReference>
<protein>
    <submittedName>
        <fullName evidence="8">Uncharacterized protein</fullName>
    </submittedName>
</protein>
<dbReference type="Gene3D" id="3.40.50.1220">
    <property type="entry name" value="TPP-binding domain"/>
    <property type="match status" value="1"/>
</dbReference>
<dbReference type="OrthoDB" id="4959782at2"/>
<evidence type="ECO:0000313" key="8">
    <source>
        <dbReference type="EMBL" id="KRV49966.1"/>
    </source>
</evidence>
<evidence type="ECO:0000259" key="6">
    <source>
        <dbReference type="Pfam" id="PF02775"/>
    </source>
</evidence>
<dbReference type="SUPFAM" id="SSF52518">
    <property type="entry name" value="Thiamin diphosphate-binding fold (THDP-binding)"/>
    <property type="match status" value="2"/>
</dbReference>
<sequence>MNAKVSDHVLRRLRAWDIDHVFAHPGEGLKGFAAAWVRAGNRPHLVRAGTGATAVLEAVGHARFSGKTGVCAASRAPGPVHPLDGLYDAALARVPVVVLLGRARGDTPDGAGDRASDLLALPEGVAPVRCRTVTAPERVPDVIDEAVRTAREHRGPTAVLVDAEMQERDAAPGWPEPPGCPWSQRPRGTPAAAAGQDLENAAEVLNSGRRVAILVGPDARGAAEEVRRTAETLGAGVAKTLLGKDALSDVLPWVTGTAGPAGTRPSRELLRDCDTLLTIGATAPEDRFPAGCGPGREVRICRAPGPPGARHPHGVDLTGDVRVTLAALLPLLRRTDDRLWQHAVERNAERWRTALERRATAPAHPLDPEHPVHALDPLLPADAVVCADSGPAATWYAHHLRVRGALRGCVVVTRSVAGSVVPCAIGAKFAEPDRPAIALVSDVTGHPDGLTELVTAARCYREWFDPRLVVAVWNGHGTDPAGGGGHTRRGTPGSGRARWLPGASYAEFARSLGLYGTRVEEPGDVRRAWLGALRADRPTVVEFLRERR</sequence>
<keyword evidence="2 3" id="KW-0786">Thiamine pyrophosphate</keyword>
<evidence type="ECO:0000256" key="4">
    <source>
        <dbReference type="SAM" id="MobiDB-lite"/>
    </source>
</evidence>
<dbReference type="InterPro" id="IPR012000">
    <property type="entry name" value="Thiamin_PyroP_enz_cen_dom"/>
</dbReference>
<dbReference type="PANTHER" id="PTHR42981:SF2">
    <property type="entry name" value="PYRUVATE DEHYDROGENASE [UBIQUINONE]"/>
    <property type="match status" value="1"/>
</dbReference>
<dbReference type="GO" id="GO:0003824">
    <property type="term" value="F:catalytic activity"/>
    <property type="evidence" value="ECO:0007669"/>
    <property type="project" value="InterPro"/>
</dbReference>
<reference evidence="8 9" key="1">
    <citation type="submission" date="2015-10" db="EMBL/GenBank/DDBJ databases">
        <title>Draft genome sequence of pyrrolomycin-producing Streptomyces vitaminophilus.</title>
        <authorList>
            <person name="Graham D.E."/>
            <person name="Mahan K.M."/>
            <person name="Klingeman D.M."/>
            <person name="Hettich R.L."/>
            <person name="Parry R.J."/>
        </authorList>
    </citation>
    <scope>NUCLEOTIDE SEQUENCE [LARGE SCALE GENOMIC DNA]</scope>
    <source>
        <strain evidence="8 9">ATCC 31673</strain>
    </source>
</reference>
<evidence type="ECO:0000259" key="5">
    <source>
        <dbReference type="Pfam" id="PF00205"/>
    </source>
</evidence>
<comment type="similarity">
    <text evidence="1 3">Belongs to the TPP enzyme family.</text>
</comment>
<evidence type="ECO:0000313" key="9">
    <source>
        <dbReference type="Proteomes" id="UP000050867"/>
    </source>
</evidence>
<dbReference type="InterPro" id="IPR029061">
    <property type="entry name" value="THDP-binding"/>
</dbReference>
<dbReference type="GO" id="GO:0030976">
    <property type="term" value="F:thiamine pyrophosphate binding"/>
    <property type="evidence" value="ECO:0007669"/>
    <property type="project" value="InterPro"/>
</dbReference>
<dbReference type="PANTHER" id="PTHR42981">
    <property type="entry name" value="PYRUVATE DEHYDROGENASE [UBIQUINONE]"/>
    <property type="match status" value="1"/>
</dbReference>
<dbReference type="Pfam" id="PF00205">
    <property type="entry name" value="TPP_enzyme_M"/>
    <property type="match status" value="1"/>
</dbReference>
<keyword evidence="9" id="KW-1185">Reference proteome</keyword>
<comment type="caution">
    <text evidence="8">The sequence shown here is derived from an EMBL/GenBank/DDBJ whole genome shotgun (WGS) entry which is preliminary data.</text>
</comment>
<dbReference type="InterPro" id="IPR012001">
    <property type="entry name" value="Thiamin_PyroP_enz_TPP-bd_dom"/>
</dbReference>
<proteinExistence type="inferred from homology"/>
<evidence type="ECO:0000256" key="2">
    <source>
        <dbReference type="ARBA" id="ARBA00023052"/>
    </source>
</evidence>
<dbReference type="STRING" id="76728.AQ490_18075"/>
<accession>A0A0T6LV03</accession>
<dbReference type="RefSeq" id="WP_018385473.1">
    <property type="nucleotide sequence ID" value="NZ_LLZU01000008.1"/>
</dbReference>
<dbReference type="EMBL" id="LLZU01000008">
    <property type="protein sequence ID" value="KRV49966.1"/>
    <property type="molecule type" value="Genomic_DNA"/>
</dbReference>